<reference evidence="2" key="2">
    <citation type="journal article" date="2021" name="PeerJ">
        <title>Extensive microbial diversity within the chicken gut microbiome revealed by metagenomics and culture.</title>
        <authorList>
            <person name="Gilroy R."/>
            <person name="Ravi A."/>
            <person name="Getino M."/>
            <person name="Pursley I."/>
            <person name="Horton D.L."/>
            <person name="Alikhan N.F."/>
            <person name="Baker D."/>
            <person name="Gharbi K."/>
            <person name="Hall N."/>
            <person name="Watson M."/>
            <person name="Adriaenssens E.M."/>
            <person name="Foster-Nyarko E."/>
            <person name="Jarju S."/>
            <person name="Secka A."/>
            <person name="Antonio M."/>
            <person name="Oren A."/>
            <person name="Chaudhuri R.R."/>
            <person name="La Ragione R."/>
            <person name="Hildebrand F."/>
            <person name="Pallen M.J."/>
        </authorList>
    </citation>
    <scope>NUCLEOTIDE SEQUENCE</scope>
    <source>
        <strain evidence="2">B1-3475</strain>
    </source>
</reference>
<keyword evidence="1" id="KW-1133">Transmembrane helix</keyword>
<keyword evidence="1" id="KW-0812">Transmembrane</keyword>
<evidence type="ECO:0000313" key="2">
    <source>
        <dbReference type="EMBL" id="MBO8456009.1"/>
    </source>
</evidence>
<feature type="transmembrane region" description="Helical" evidence="1">
    <location>
        <begin position="17"/>
        <end position="37"/>
    </location>
</feature>
<name>A0A9D9HLF4_9BACT</name>
<gene>
    <name evidence="2" type="ORF">IAC08_06355</name>
</gene>
<sequence>MDNNNSQRKGISRMIRLIIPLLILLFSAVFLYVGYFGNEESTMPVWNQIIWWVLFAYGLFRTITVIVKKK</sequence>
<dbReference type="Proteomes" id="UP000823617">
    <property type="component" value="Unassembled WGS sequence"/>
</dbReference>
<accession>A0A9D9HLF4</accession>
<reference evidence="2" key="1">
    <citation type="submission" date="2020-10" db="EMBL/GenBank/DDBJ databases">
        <authorList>
            <person name="Gilroy R."/>
        </authorList>
    </citation>
    <scope>NUCLEOTIDE SEQUENCE</scope>
    <source>
        <strain evidence="2">B1-3475</strain>
    </source>
</reference>
<evidence type="ECO:0000313" key="3">
    <source>
        <dbReference type="Proteomes" id="UP000823617"/>
    </source>
</evidence>
<proteinExistence type="predicted"/>
<evidence type="ECO:0000256" key="1">
    <source>
        <dbReference type="SAM" id="Phobius"/>
    </source>
</evidence>
<comment type="caution">
    <text evidence="2">The sequence shown here is derived from an EMBL/GenBank/DDBJ whole genome shotgun (WGS) entry which is preliminary data.</text>
</comment>
<keyword evidence="1" id="KW-0472">Membrane</keyword>
<organism evidence="2 3">
    <name type="scientific">Candidatus Cryptobacteroides intestinigallinarum</name>
    <dbReference type="NCBI Taxonomy" id="2840767"/>
    <lineage>
        <taxon>Bacteria</taxon>
        <taxon>Pseudomonadati</taxon>
        <taxon>Bacteroidota</taxon>
        <taxon>Bacteroidia</taxon>
        <taxon>Bacteroidales</taxon>
        <taxon>Candidatus Cryptobacteroides</taxon>
    </lineage>
</organism>
<feature type="transmembrane region" description="Helical" evidence="1">
    <location>
        <begin position="49"/>
        <end position="67"/>
    </location>
</feature>
<protein>
    <submittedName>
        <fullName evidence="2">Uncharacterized protein</fullName>
    </submittedName>
</protein>
<dbReference type="EMBL" id="JADIMK010000068">
    <property type="protein sequence ID" value="MBO8456009.1"/>
    <property type="molecule type" value="Genomic_DNA"/>
</dbReference>
<dbReference type="AlphaFoldDB" id="A0A9D9HLF4"/>